<protein>
    <submittedName>
        <fullName evidence="2">Uncharacterized protein</fullName>
    </submittedName>
</protein>
<dbReference type="InParanoid" id="A0A061GYN6"/>
<dbReference type="Proteomes" id="UP000026915">
    <property type="component" value="Chromosome 9"/>
</dbReference>
<dbReference type="Gramene" id="EOY32259">
    <property type="protein sequence ID" value="EOY32259"/>
    <property type="gene ID" value="TCM_039951"/>
</dbReference>
<organism evidence="2 3">
    <name type="scientific">Theobroma cacao</name>
    <name type="common">Cacao</name>
    <name type="synonym">Cocoa</name>
    <dbReference type="NCBI Taxonomy" id="3641"/>
    <lineage>
        <taxon>Eukaryota</taxon>
        <taxon>Viridiplantae</taxon>
        <taxon>Streptophyta</taxon>
        <taxon>Embryophyta</taxon>
        <taxon>Tracheophyta</taxon>
        <taxon>Spermatophyta</taxon>
        <taxon>Magnoliopsida</taxon>
        <taxon>eudicotyledons</taxon>
        <taxon>Gunneridae</taxon>
        <taxon>Pentapetalae</taxon>
        <taxon>rosids</taxon>
        <taxon>malvids</taxon>
        <taxon>Malvales</taxon>
        <taxon>Malvaceae</taxon>
        <taxon>Byttnerioideae</taxon>
        <taxon>Theobroma</taxon>
    </lineage>
</organism>
<dbReference type="EMBL" id="CM001887">
    <property type="protein sequence ID" value="EOY32259.1"/>
    <property type="molecule type" value="Genomic_DNA"/>
</dbReference>
<evidence type="ECO:0000256" key="1">
    <source>
        <dbReference type="SAM" id="MobiDB-lite"/>
    </source>
</evidence>
<reference evidence="2 3" key="1">
    <citation type="journal article" date="2013" name="Genome Biol.">
        <title>The genome sequence of the most widely cultivated cacao type and its use to identify candidate genes regulating pod color.</title>
        <authorList>
            <person name="Motamayor J.C."/>
            <person name="Mockaitis K."/>
            <person name="Schmutz J."/>
            <person name="Haiminen N."/>
            <person name="Iii D.L."/>
            <person name="Cornejo O."/>
            <person name="Findley S.D."/>
            <person name="Zheng P."/>
            <person name="Utro F."/>
            <person name="Royaert S."/>
            <person name="Saski C."/>
            <person name="Jenkins J."/>
            <person name="Podicheti R."/>
            <person name="Zhao M."/>
            <person name="Scheffler B.E."/>
            <person name="Stack J.C."/>
            <person name="Feltus F.A."/>
            <person name="Mustiga G.M."/>
            <person name="Amores F."/>
            <person name="Phillips W."/>
            <person name="Marelli J.P."/>
            <person name="May G.D."/>
            <person name="Shapiro H."/>
            <person name="Ma J."/>
            <person name="Bustamante C.D."/>
            <person name="Schnell R.J."/>
            <person name="Main D."/>
            <person name="Gilbert D."/>
            <person name="Parida L."/>
            <person name="Kuhn D.N."/>
        </authorList>
    </citation>
    <scope>NUCLEOTIDE SEQUENCE [LARGE SCALE GENOMIC DNA]</scope>
    <source>
        <strain evidence="3">cv. Matina 1-6</strain>
    </source>
</reference>
<evidence type="ECO:0000313" key="2">
    <source>
        <dbReference type="EMBL" id="EOY32259.1"/>
    </source>
</evidence>
<keyword evidence="3" id="KW-1185">Reference proteome</keyword>
<sequence>MPVNTLELITYLQKENKRGESHRLSDHRLSEQGVDGKQAKDRRFEHQKYKNTCKQFSSKGRFVPYM</sequence>
<name>A0A061GYN6_THECC</name>
<dbReference type="HOGENOM" id="CLU_2836434_0_0_1"/>
<accession>A0A061GYN6</accession>
<evidence type="ECO:0000313" key="3">
    <source>
        <dbReference type="Proteomes" id="UP000026915"/>
    </source>
</evidence>
<feature type="compositionally biased region" description="Basic and acidic residues" evidence="1">
    <location>
        <begin position="16"/>
        <end position="30"/>
    </location>
</feature>
<proteinExistence type="predicted"/>
<gene>
    <name evidence="2" type="ORF">TCM_039951</name>
</gene>
<dbReference type="AlphaFoldDB" id="A0A061GYN6"/>
<feature type="region of interest" description="Disordered" evidence="1">
    <location>
        <begin position="16"/>
        <end position="39"/>
    </location>
</feature>